<feature type="transmembrane region" description="Helical" evidence="1">
    <location>
        <begin position="21"/>
        <end position="43"/>
    </location>
</feature>
<evidence type="ECO:0000313" key="2">
    <source>
        <dbReference type="EMBL" id="KAA6398364.1"/>
    </source>
</evidence>
<reference evidence="2 3" key="1">
    <citation type="submission" date="2019-03" db="EMBL/GenBank/DDBJ databases">
        <title>Single cell metagenomics reveals metabolic interactions within the superorganism composed of flagellate Streblomastix strix and complex community of Bacteroidetes bacteria on its surface.</title>
        <authorList>
            <person name="Treitli S.C."/>
            <person name="Kolisko M."/>
            <person name="Husnik F."/>
            <person name="Keeling P."/>
            <person name="Hampl V."/>
        </authorList>
    </citation>
    <scope>NUCLEOTIDE SEQUENCE [LARGE SCALE GENOMIC DNA]</scope>
    <source>
        <strain evidence="2">ST1C</strain>
    </source>
</reference>
<accession>A0A5J4WTK9</accession>
<organism evidence="2 3">
    <name type="scientific">Streblomastix strix</name>
    <dbReference type="NCBI Taxonomy" id="222440"/>
    <lineage>
        <taxon>Eukaryota</taxon>
        <taxon>Metamonada</taxon>
        <taxon>Preaxostyla</taxon>
        <taxon>Oxymonadida</taxon>
        <taxon>Streblomastigidae</taxon>
        <taxon>Streblomastix</taxon>
    </lineage>
</organism>
<dbReference type="EMBL" id="SNRW01000972">
    <property type="protein sequence ID" value="KAA6398364.1"/>
    <property type="molecule type" value="Genomic_DNA"/>
</dbReference>
<name>A0A5J4WTK9_9EUKA</name>
<gene>
    <name evidence="2" type="ORF">EZS28_006107</name>
</gene>
<keyword evidence="1" id="KW-0472">Membrane</keyword>
<comment type="caution">
    <text evidence="2">The sequence shown here is derived from an EMBL/GenBank/DDBJ whole genome shotgun (WGS) entry which is preliminary data.</text>
</comment>
<protein>
    <submittedName>
        <fullName evidence="2">Uncharacterized protein</fullName>
    </submittedName>
</protein>
<dbReference type="AlphaFoldDB" id="A0A5J4WTK9"/>
<dbReference type="Proteomes" id="UP000324800">
    <property type="component" value="Unassembled WGS sequence"/>
</dbReference>
<evidence type="ECO:0000313" key="3">
    <source>
        <dbReference type="Proteomes" id="UP000324800"/>
    </source>
</evidence>
<proteinExistence type="predicted"/>
<keyword evidence="1" id="KW-1133">Transmembrane helix</keyword>
<sequence>MLSFQSRKAVFQFQLMLMGEGDLLIIIIIKIIIIIIKKVYYYLGAAEKAEFEDGWNNEDEVYYYYNEDCYYVYYNGFAVDVFDDVVGNYCYYYADYDVIGIVVVVGSCENDDDDGIRVESAVLPCINARLCDRRVLDGAAGRAMGLDNVGCVDYYYYYYDDYYDNGECYVVTGDYCGFCVIFDVFRDEYGFETEDNEVFCRFNVDGVDWTLKRTGQFLFAVGQFSFNYGDIDCYCYVDQESQLNLVPNEVFAGGVGDDVLYTPNFDRPVPSNEDEFGSETKGIIAYQFYDIDLEINFKITEDRQVVIQKKID</sequence>
<evidence type="ECO:0000256" key="1">
    <source>
        <dbReference type="SAM" id="Phobius"/>
    </source>
</evidence>
<keyword evidence="1" id="KW-0812">Transmembrane</keyword>